<dbReference type="AlphaFoldDB" id="T1K714"/>
<dbReference type="EMBL" id="CAEY01001799">
    <property type="status" value="NOT_ANNOTATED_CDS"/>
    <property type="molecule type" value="Genomic_DNA"/>
</dbReference>
<dbReference type="EnsemblMetazoa" id="tetur06g02540.1">
    <property type="protein sequence ID" value="tetur06g02540.1"/>
    <property type="gene ID" value="tetur06g02540"/>
</dbReference>
<proteinExistence type="inferred from homology"/>
<dbReference type="Pfam" id="PF05199">
    <property type="entry name" value="GMC_oxred_C"/>
    <property type="match status" value="1"/>
</dbReference>
<dbReference type="InterPro" id="IPR012132">
    <property type="entry name" value="GMC_OxRdtase"/>
</dbReference>
<dbReference type="PANTHER" id="PTHR11552:SF227">
    <property type="entry name" value="GLUCOSE DEHYDROGENASE [FAD, QUINONE]-LIKE PROTEIN"/>
    <property type="match status" value="1"/>
</dbReference>
<dbReference type="HOGENOM" id="CLU_1588581_0_0_1"/>
<dbReference type="InterPro" id="IPR007867">
    <property type="entry name" value="GMC_OxRtase_C"/>
</dbReference>
<dbReference type="PANTHER" id="PTHR11552">
    <property type="entry name" value="GLUCOSE-METHANOL-CHOLINE GMC OXIDOREDUCTASE"/>
    <property type="match status" value="1"/>
</dbReference>
<evidence type="ECO:0000256" key="1">
    <source>
        <dbReference type="ARBA" id="ARBA00010790"/>
    </source>
</evidence>
<comment type="similarity">
    <text evidence="1">Belongs to the GMC oxidoreductase family.</text>
</comment>
<accession>T1K714</accession>
<keyword evidence="4" id="KW-1185">Reference proteome</keyword>
<dbReference type="GO" id="GO:0016614">
    <property type="term" value="F:oxidoreductase activity, acting on CH-OH group of donors"/>
    <property type="evidence" value="ECO:0007669"/>
    <property type="project" value="InterPro"/>
</dbReference>
<dbReference type="Proteomes" id="UP000015104">
    <property type="component" value="Unassembled WGS sequence"/>
</dbReference>
<dbReference type="STRING" id="32264.T1K714"/>
<protein>
    <recommendedName>
        <fullName evidence="2">Glucose-methanol-choline oxidoreductase C-terminal domain-containing protein</fullName>
    </recommendedName>
</protein>
<organism evidence="3 4">
    <name type="scientific">Tetranychus urticae</name>
    <name type="common">Two-spotted spider mite</name>
    <dbReference type="NCBI Taxonomy" id="32264"/>
    <lineage>
        <taxon>Eukaryota</taxon>
        <taxon>Metazoa</taxon>
        <taxon>Ecdysozoa</taxon>
        <taxon>Arthropoda</taxon>
        <taxon>Chelicerata</taxon>
        <taxon>Arachnida</taxon>
        <taxon>Acari</taxon>
        <taxon>Acariformes</taxon>
        <taxon>Trombidiformes</taxon>
        <taxon>Prostigmata</taxon>
        <taxon>Eleutherengona</taxon>
        <taxon>Raphignathae</taxon>
        <taxon>Tetranychoidea</taxon>
        <taxon>Tetranychidae</taxon>
        <taxon>Tetranychus</taxon>
    </lineage>
</organism>
<dbReference type="Gene3D" id="3.50.50.60">
    <property type="entry name" value="FAD/NAD(P)-binding domain"/>
    <property type="match status" value="1"/>
</dbReference>
<evidence type="ECO:0000259" key="2">
    <source>
        <dbReference type="Pfam" id="PF05199"/>
    </source>
</evidence>
<sequence length="168" mass="18327">MALSPAFDKFKPRVWPQAWYGCEKHKPYSDPFFECITRSFTATIYHPVGTAKMGPADDPLAVVDPELRVHGVKRLRVIDGSIMPKIVSGNTNAPIIMIGEKGADLIKGIRGPPPVKPGKVPIPKYLQDNGHGSVNTAAGPLSQIGKLFNKFGVRSLTRRIGLTNWING</sequence>
<reference evidence="4" key="1">
    <citation type="submission" date="2011-08" db="EMBL/GenBank/DDBJ databases">
        <authorList>
            <person name="Rombauts S."/>
        </authorList>
    </citation>
    <scope>NUCLEOTIDE SEQUENCE</scope>
    <source>
        <strain evidence="4">London</strain>
    </source>
</reference>
<dbReference type="SUPFAM" id="SSF54373">
    <property type="entry name" value="FAD-linked reductases, C-terminal domain"/>
    <property type="match status" value="1"/>
</dbReference>
<reference evidence="3" key="2">
    <citation type="submission" date="2015-06" db="UniProtKB">
        <authorList>
            <consortium name="EnsemblMetazoa"/>
        </authorList>
    </citation>
    <scope>IDENTIFICATION</scope>
</reference>
<dbReference type="Gene3D" id="3.30.410.40">
    <property type="match status" value="1"/>
</dbReference>
<evidence type="ECO:0000313" key="3">
    <source>
        <dbReference type="EnsemblMetazoa" id="tetur06g02540.1"/>
    </source>
</evidence>
<dbReference type="GO" id="GO:0050660">
    <property type="term" value="F:flavin adenine dinucleotide binding"/>
    <property type="evidence" value="ECO:0007669"/>
    <property type="project" value="InterPro"/>
</dbReference>
<dbReference type="SUPFAM" id="SSF51905">
    <property type="entry name" value="FAD/NAD(P)-binding domain"/>
    <property type="match status" value="1"/>
</dbReference>
<evidence type="ECO:0000313" key="4">
    <source>
        <dbReference type="Proteomes" id="UP000015104"/>
    </source>
</evidence>
<feature type="domain" description="Glucose-methanol-choline oxidoreductase C-terminal" evidence="2">
    <location>
        <begin position="21"/>
        <end position="99"/>
    </location>
</feature>
<name>T1K714_TETUR</name>
<dbReference type="InterPro" id="IPR036188">
    <property type="entry name" value="FAD/NAD-bd_sf"/>
</dbReference>
<dbReference type="eggNOG" id="KOG1238">
    <property type="taxonomic scope" value="Eukaryota"/>
</dbReference>